<keyword evidence="3" id="KW-1185">Reference proteome</keyword>
<feature type="signal peptide" evidence="1">
    <location>
        <begin position="1"/>
        <end position="20"/>
    </location>
</feature>
<proteinExistence type="predicted"/>
<evidence type="ECO:0000313" key="2">
    <source>
        <dbReference type="EMBL" id="KTD22935.1"/>
    </source>
</evidence>
<dbReference type="OrthoDB" id="5653424at2"/>
<dbReference type="RefSeq" id="WP_058528346.1">
    <property type="nucleotide sequence ID" value="NZ_CAAAHZ010000004.1"/>
</dbReference>
<accession>A0A0W0VS21</accession>
<keyword evidence="1" id="KW-0732">Signal</keyword>
<evidence type="ECO:0000256" key="1">
    <source>
        <dbReference type="SAM" id="SignalP"/>
    </source>
</evidence>
<organism evidence="2 3">
    <name type="scientific">Legionella londiniensis</name>
    <dbReference type="NCBI Taxonomy" id="45068"/>
    <lineage>
        <taxon>Bacteria</taxon>
        <taxon>Pseudomonadati</taxon>
        <taxon>Pseudomonadota</taxon>
        <taxon>Gammaproteobacteria</taxon>
        <taxon>Legionellales</taxon>
        <taxon>Legionellaceae</taxon>
        <taxon>Legionella</taxon>
    </lineage>
</organism>
<protein>
    <recommendedName>
        <fullName evidence="4">Secreted protein</fullName>
    </recommendedName>
</protein>
<comment type="caution">
    <text evidence="2">The sequence shown here is derived from an EMBL/GenBank/DDBJ whole genome shotgun (WGS) entry which is preliminary data.</text>
</comment>
<dbReference type="STRING" id="45068.Llon_0325"/>
<name>A0A0W0VS21_9GAMM</name>
<dbReference type="Proteomes" id="UP000054997">
    <property type="component" value="Unassembled WGS sequence"/>
</dbReference>
<gene>
    <name evidence="2" type="ORF">Llon_0325</name>
</gene>
<evidence type="ECO:0008006" key="4">
    <source>
        <dbReference type="Google" id="ProtNLM"/>
    </source>
</evidence>
<feature type="chain" id="PRO_5006915076" description="Secreted protein" evidence="1">
    <location>
        <begin position="21"/>
        <end position="278"/>
    </location>
</feature>
<dbReference type="AlphaFoldDB" id="A0A0W0VS21"/>
<evidence type="ECO:0000313" key="3">
    <source>
        <dbReference type="Proteomes" id="UP000054997"/>
    </source>
</evidence>
<dbReference type="EMBL" id="LNYK01000003">
    <property type="protein sequence ID" value="KTD22935.1"/>
    <property type="molecule type" value="Genomic_DNA"/>
</dbReference>
<dbReference type="PATRIC" id="fig|45068.5.peg.345"/>
<reference evidence="2 3" key="1">
    <citation type="submission" date="2015-11" db="EMBL/GenBank/DDBJ databases">
        <title>Genomic analysis of 38 Legionella species identifies large and diverse effector repertoires.</title>
        <authorList>
            <person name="Burstein D."/>
            <person name="Amaro F."/>
            <person name="Zusman T."/>
            <person name="Lifshitz Z."/>
            <person name="Cohen O."/>
            <person name="Gilbert J.A."/>
            <person name="Pupko T."/>
            <person name="Shuman H.A."/>
            <person name="Segal G."/>
        </authorList>
    </citation>
    <scope>NUCLEOTIDE SEQUENCE [LARGE SCALE GENOMIC DNA]</scope>
    <source>
        <strain evidence="2 3">ATCC 49505</strain>
    </source>
</reference>
<sequence>MRKYSCCLLFILYLPCLTYAKLADIPSELLYQGKPIDSLCFFEPEEGSDKNKVNLANCGLNSEKGRSTAGQNDDLIAEGFIGYDYEWPLEDGVKLQGYSYYKPYARIGDSIALLTRNNSGGTGQFSALLLVSRDNNTLSIKTLGGGDRCNNGIEDMTLAGNRLRYSVNMTSGDFLGFDAQAERALKPYEDLEVCAICCKALAVFERNLDDFENEHLVYVDLKAYFQDLKEDEEPFSKYQACFDKLIQGYIKQNKFKLNPAELNGFMQKFKQQCLTNSN</sequence>